<dbReference type="EMBL" id="BAABAT010000003">
    <property type="protein sequence ID" value="GAA4245601.1"/>
    <property type="molecule type" value="Genomic_DNA"/>
</dbReference>
<name>A0ABP8D0B5_9ACTN</name>
<sequence length="239" mass="26182">MASGLGRTWTRLDGVDILRDGWGHDMVGRMAAECAIDGCAVLAIGRCRECGRAFCMSHQAHNEVTGGGYAALCIQCLERRRRVRGRGDDRADAAAATERGWVTSGQAALDLYAAGIAPVSVVERRSRFVKQRFGRPREEIDEVEVGALWVIGRFEWTEMQEIPETREWTTGLLAQPSGGYPVSMVARAVARCKIVGGLAMLIRDAPYGDSFTQLERREIPRIAAAIRALIATSADYPAR</sequence>
<organism evidence="1 2">
    <name type="scientific">Dactylosporangium darangshiense</name>
    <dbReference type="NCBI Taxonomy" id="579108"/>
    <lineage>
        <taxon>Bacteria</taxon>
        <taxon>Bacillati</taxon>
        <taxon>Actinomycetota</taxon>
        <taxon>Actinomycetes</taxon>
        <taxon>Micromonosporales</taxon>
        <taxon>Micromonosporaceae</taxon>
        <taxon>Dactylosporangium</taxon>
    </lineage>
</organism>
<evidence type="ECO:0000313" key="1">
    <source>
        <dbReference type="EMBL" id="GAA4245601.1"/>
    </source>
</evidence>
<comment type="caution">
    <text evidence="1">The sequence shown here is derived from an EMBL/GenBank/DDBJ whole genome shotgun (WGS) entry which is preliminary data.</text>
</comment>
<protein>
    <submittedName>
        <fullName evidence="1">Uncharacterized protein</fullName>
    </submittedName>
</protein>
<gene>
    <name evidence="1" type="ORF">GCM10022255_013600</name>
</gene>
<dbReference type="Proteomes" id="UP001500620">
    <property type="component" value="Unassembled WGS sequence"/>
</dbReference>
<reference evidence="2" key="1">
    <citation type="journal article" date="2019" name="Int. J. Syst. Evol. Microbiol.">
        <title>The Global Catalogue of Microorganisms (GCM) 10K type strain sequencing project: providing services to taxonomists for standard genome sequencing and annotation.</title>
        <authorList>
            <consortium name="The Broad Institute Genomics Platform"/>
            <consortium name="The Broad Institute Genome Sequencing Center for Infectious Disease"/>
            <person name="Wu L."/>
            <person name="Ma J."/>
        </authorList>
    </citation>
    <scope>NUCLEOTIDE SEQUENCE [LARGE SCALE GENOMIC DNA]</scope>
    <source>
        <strain evidence="2">JCM 17441</strain>
    </source>
</reference>
<proteinExistence type="predicted"/>
<accession>A0ABP8D0B5</accession>
<evidence type="ECO:0000313" key="2">
    <source>
        <dbReference type="Proteomes" id="UP001500620"/>
    </source>
</evidence>
<keyword evidence="2" id="KW-1185">Reference proteome</keyword>